<protein>
    <submittedName>
        <fullName evidence="2">Uncharacterized protein</fullName>
    </submittedName>
</protein>
<keyword evidence="3" id="KW-1185">Reference proteome</keyword>
<gene>
    <name evidence="2" type="ORF">G7Y89_g14860</name>
</gene>
<keyword evidence="1" id="KW-0472">Membrane</keyword>
<sequence>MSKPSPYLTQFSTPPKPAETWSTSLINVAVQALLIIVIYARFRATGYDVSALEWDDYALMLVLVGVWYTRRPVVYMVV</sequence>
<keyword evidence="1" id="KW-1133">Transmembrane helix</keyword>
<dbReference type="AlphaFoldDB" id="A0A8H4VQC3"/>
<dbReference type="Proteomes" id="UP000566819">
    <property type="component" value="Unassembled WGS sequence"/>
</dbReference>
<keyword evidence="1" id="KW-0812">Transmembrane</keyword>
<dbReference type="OrthoDB" id="3460023at2759"/>
<evidence type="ECO:0000313" key="3">
    <source>
        <dbReference type="Proteomes" id="UP000566819"/>
    </source>
</evidence>
<feature type="transmembrane region" description="Helical" evidence="1">
    <location>
        <begin position="20"/>
        <end position="42"/>
    </location>
</feature>
<dbReference type="EMBL" id="JAAMPI010002083">
    <property type="protein sequence ID" value="KAF4618986.1"/>
    <property type="molecule type" value="Genomic_DNA"/>
</dbReference>
<name>A0A8H4VQC3_9HELO</name>
<reference evidence="2 3" key="1">
    <citation type="submission" date="2020-03" db="EMBL/GenBank/DDBJ databases">
        <title>Draft Genome Sequence of Cudoniella acicularis.</title>
        <authorList>
            <person name="Buettner E."/>
            <person name="Kellner H."/>
        </authorList>
    </citation>
    <scope>NUCLEOTIDE SEQUENCE [LARGE SCALE GENOMIC DNA]</scope>
    <source>
        <strain evidence="2 3">DSM 108380</strain>
    </source>
</reference>
<organism evidence="2 3">
    <name type="scientific">Cudoniella acicularis</name>
    <dbReference type="NCBI Taxonomy" id="354080"/>
    <lineage>
        <taxon>Eukaryota</taxon>
        <taxon>Fungi</taxon>
        <taxon>Dikarya</taxon>
        <taxon>Ascomycota</taxon>
        <taxon>Pezizomycotina</taxon>
        <taxon>Leotiomycetes</taxon>
        <taxon>Helotiales</taxon>
        <taxon>Tricladiaceae</taxon>
        <taxon>Cudoniella</taxon>
    </lineage>
</organism>
<evidence type="ECO:0000313" key="2">
    <source>
        <dbReference type="EMBL" id="KAF4618986.1"/>
    </source>
</evidence>
<evidence type="ECO:0000256" key="1">
    <source>
        <dbReference type="SAM" id="Phobius"/>
    </source>
</evidence>
<accession>A0A8H4VQC3</accession>
<proteinExistence type="predicted"/>
<comment type="caution">
    <text evidence="2">The sequence shown here is derived from an EMBL/GenBank/DDBJ whole genome shotgun (WGS) entry which is preliminary data.</text>
</comment>